<feature type="region of interest" description="Disordered" evidence="1">
    <location>
        <begin position="193"/>
        <end position="215"/>
    </location>
</feature>
<comment type="caution">
    <text evidence="2">The sequence shown here is derived from an EMBL/GenBank/DDBJ whole genome shotgun (WGS) entry which is preliminary data.</text>
</comment>
<organism evidence="2 3">
    <name type="scientific">Taenia crassiceps</name>
    <dbReference type="NCBI Taxonomy" id="6207"/>
    <lineage>
        <taxon>Eukaryota</taxon>
        <taxon>Metazoa</taxon>
        <taxon>Spiralia</taxon>
        <taxon>Lophotrochozoa</taxon>
        <taxon>Platyhelminthes</taxon>
        <taxon>Cestoda</taxon>
        <taxon>Eucestoda</taxon>
        <taxon>Cyclophyllidea</taxon>
        <taxon>Taeniidae</taxon>
        <taxon>Taenia</taxon>
    </lineage>
</organism>
<protein>
    <submittedName>
        <fullName evidence="2">Uncharacterized protein</fullName>
    </submittedName>
</protein>
<reference evidence="2 3" key="1">
    <citation type="journal article" date="2022" name="Front. Cell. Infect. Microbiol.">
        <title>The Genomes of Two Strains of Taenia crassiceps the Animal Model for the Study of Human Cysticercosis.</title>
        <authorList>
            <person name="Bobes R.J."/>
            <person name="Estrada K."/>
            <person name="Rios-Valencia D.G."/>
            <person name="Calderon-Gallegos A."/>
            <person name="de la Torre P."/>
            <person name="Carrero J.C."/>
            <person name="Sanchez-Flores A."/>
            <person name="Laclette J.P."/>
        </authorList>
    </citation>
    <scope>NUCLEOTIDE SEQUENCE [LARGE SCALE GENOMIC DNA]</scope>
    <source>
        <strain evidence="2">WFUcys</strain>
    </source>
</reference>
<keyword evidence="3" id="KW-1185">Reference proteome</keyword>
<dbReference type="Proteomes" id="UP001651158">
    <property type="component" value="Unassembled WGS sequence"/>
</dbReference>
<evidence type="ECO:0000256" key="1">
    <source>
        <dbReference type="SAM" id="MobiDB-lite"/>
    </source>
</evidence>
<name>A0ABR4QAC1_9CEST</name>
<gene>
    <name evidence="2" type="ORF">TcWFU_000616</name>
</gene>
<dbReference type="EMBL" id="JAKROA010000005">
    <property type="protein sequence ID" value="KAL5106530.1"/>
    <property type="molecule type" value="Genomic_DNA"/>
</dbReference>
<proteinExistence type="predicted"/>
<accession>A0ABR4QAC1</accession>
<evidence type="ECO:0000313" key="2">
    <source>
        <dbReference type="EMBL" id="KAL5106530.1"/>
    </source>
</evidence>
<evidence type="ECO:0000313" key="3">
    <source>
        <dbReference type="Proteomes" id="UP001651158"/>
    </source>
</evidence>
<sequence length="215" mass="23419">MEISRQLASLLDGGGGMSGLADRSQREARLLTAAWWRYEVNGVSTAADVVLMHADFCQFFVRMDNGQKAQLFCLVTRALFSAGTTERVCTPPFLPAGHHSDDPSPLHSAPQLLSSSAPQLLSSSPLLHASHCAMQRLEVVHQSPSPPSPHVSQYDQTIDISFFCFHQPRSLPAPLTHLVTDATTAAPHLSPLASHVTPLRSPPFSTLLHERREGQ</sequence>